<dbReference type="RefSeq" id="XP_022747668.1">
    <property type="nucleotide sequence ID" value="XM_022891933.1"/>
</dbReference>
<accession>A0A6P5Z4G8</accession>
<sequence>MLPLKGFYNLNFSIGLEDLEILWLGFIETGRGWCELPRTECSLELLVKARIVGAVPLPPSFGCATNIDDILQAANEIQSEDPQIARIRPRYVHQFDFCDRHSFQISTKNTMRG</sequence>
<proteinExistence type="predicted"/>
<protein>
    <submittedName>
        <fullName evidence="2">Uncharacterized protein LOC111297265 isoform X2</fullName>
    </submittedName>
</protein>
<dbReference type="GeneID" id="111297265"/>
<gene>
    <name evidence="2" type="primary">LOC111297265</name>
</gene>
<name>A0A6P5Z4G8_DURZI</name>
<reference evidence="2" key="1">
    <citation type="submission" date="2025-08" db="UniProtKB">
        <authorList>
            <consortium name="RefSeq"/>
        </authorList>
    </citation>
    <scope>IDENTIFICATION</scope>
    <source>
        <tissue evidence="2">Fruit stalk</tissue>
    </source>
</reference>
<evidence type="ECO:0000313" key="1">
    <source>
        <dbReference type="Proteomes" id="UP000515121"/>
    </source>
</evidence>
<organism evidence="1 2">
    <name type="scientific">Durio zibethinus</name>
    <name type="common">Durian</name>
    <dbReference type="NCBI Taxonomy" id="66656"/>
    <lineage>
        <taxon>Eukaryota</taxon>
        <taxon>Viridiplantae</taxon>
        <taxon>Streptophyta</taxon>
        <taxon>Embryophyta</taxon>
        <taxon>Tracheophyta</taxon>
        <taxon>Spermatophyta</taxon>
        <taxon>Magnoliopsida</taxon>
        <taxon>eudicotyledons</taxon>
        <taxon>Gunneridae</taxon>
        <taxon>Pentapetalae</taxon>
        <taxon>rosids</taxon>
        <taxon>malvids</taxon>
        <taxon>Malvales</taxon>
        <taxon>Malvaceae</taxon>
        <taxon>Helicteroideae</taxon>
        <taxon>Durio</taxon>
    </lineage>
</organism>
<dbReference type="Proteomes" id="UP000515121">
    <property type="component" value="Unplaced"/>
</dbReference>
<keyword evidence="1" id="KW-1185">Reference proteome</keyword>
<dbReference type="AlphaFoldDB" id="A0A6P5Z4G8"/>
<evidence type="ECO:0000313" key="2">
    <source>
        <dbReference type="RefSeq" id="XP_022747668.1"/>
    </source>
</evidence>